<name>Q4SXE1_TETNG</name>
<dbReference type="AlphaFoldDB" id="Q4SXE1"/>
<proteinExistence type="predicted"/>
<feature type="region of interest" description="Disordered" evidence="1">
    <location>
        <begin position="1"/>
        <end position="35"/>
    </location>
</feature>
<reference evidence="2" key="2">
    <citation type="submission" date="2004-02" db="EMBL/GenBank/DDBJ databases">
        <authorList>
            <consortium name="Genoscope"/>
            <consortium name="Whitehead Institute Centre for Genome Research"/>
        </authorList>
    </citation>
    <scope>NUCLEOTIDE SEQUENCE</scope>
</reference>
<evidence type="ECO:0000256" key="1">
    <source>
        <dbReference type="SAM" id="MobiDB-lite"/>
    </source>
</evidence>
<feature type="region of interest" description="Disordered" evidence="1">
    <location>
        <begin position="52"/>
        <end position="85"/>
    </location>
</feature>
<accession>Q4SXE1</accession>
<dbReference type="EMBL" id="CAAE01012445">
    <property type="protein sequence ID" value="CAF94691.1"/>
    <property type="molecule type" value="Genomic_DNA"/>
</dbReference>
<reference evidence="2" key="1">
    <citation type="journal article" date="2004" name="Nature">
        <title>Genome duplication in the teleost fish Tetraodon nigroviridis reveals the early vertebrate proto-karyotype.</title>
        <authorList>
            <person name="Jaillon O."/>
            <person name="Aury J.-M."/>
            <person name="Brunet F."/>
            <person name="Petit J.-L."/>
            <person name="Stange-Thomann N."/>
            <person name="Mauceli E."/>
            <person name="Bouneau L."/>
            <person name="Fischer C."/>
            <person name="Ozouf-Costaz C."/>
            <person name="Bernot A."/>
            <person name="Nicaud S."/>
            <person name="Jaffe D."/>
            <person name="Fisher S."/>
            <person name="Lutfalla G."/>
            <person name="Dossat C."/>
            <person name="Segurens B."/>
            <person name="Dasilva C."/>
            <person name="Salanoubat M."/>
            <person name="Levy M."/>
            <person name="Boudet N."/>
            <person name="Castellano S."/>
            <person name="Anthouard V."/>
            <person name="Jubin C."/>
            <person name="Castelli V."/>
            <person name="Katinka M."/>
            <person name="Vacherie B."/>
            <person name="Biemont C."/>
            <person name="Skalli Z."/>
            <person name="Cattolico L."/>
            <person name="Poulain J."/>
            <person name="De Berardinis V."/>
            <person name="Cruaud C."/>
            <person name="Duprat S."/>
            <person name="Brottier P."/>
            <person name="Coutanceau J.-P."/>
            <person name="Gouzy J."/>
            <person name="Parra G."/>
            <person name="Lardier G."/>
            <person name="Chapple C."/>
            <person name="McKernan K.J."/>
            <person name="McEwan P."/>
            <person name="Bosak S."/>
            <person name="Kellis M."/>
            <person name="Volff J.-N."/>
            <person name="Guigo R."/>
            <person name="Zody M.C."/>
            <person name="Mesirov J."/>
            <person name="Lindblad-Toh K."/>
            <person name="Birren B."/>
            <person name="Nusbaum C."/>
            <person name="Kahn D."/>
            <person name="Robinson-Rechavi M."/>
            <person name="Laudet V."/>
            <person name="Schachter V."/>
            <person name="Quetier F."/>
            <person name="Saurin W."/>
            <person name="Scarpelli C."/>
            <person name="Wincker P."/>
            <person name="Lander E.S."/>
            <person name="Weissenbach J."/>
            <person name="Roest Crollius H."/>
        </authorList>
    </citation>
    <scope>NUCLEOTIDE SEQUENCE [LARGE SCALE GENOMIC DNA]</scope>
</reference>
<comment type="caution">
    <text evidence="2">The sequence shown here is derived from an EMBL/GenBank/DDBJ whole genome shotgun (WGS) entry which is preliminary data.</text>
</comment>
<organism evidence="2">
    <name type="scientific">Tetraodon nigroviridis</name>
    <name type="common">Spotted green pufferfish</name>
    <name type="synonym">Chelonodon nigroviridis</name>
    <dbReference type="NCBI Taxonomy" id="99883"/>
    <lineage>
        <taxon>Eukaryota</taxon>
        <taxon>Metazoa</taxon>
        <taxon>Chordata</taxon>
        <taxon>Craniata</taxon>
        <taxon>Vertebrata</taxon>
        <taxon>Euteleostomi</taxon>
        <taxon>Actinopterygii</taxon>
        <taxon>Neopterygii</taxon>
        <taxon>Teleostei</taxon>
        <taxon>Neoteleostei</taxon>
        <taxon>Acanthomorphata</taxon>
        <taxon>Eupercaria</taxon>
        <taxon>Tetraodontiformes</taxon>
        <taxon>Tetradontoidea</taxon>
        <taxon>Tetraodontidae</taxon>
        <taxon>Tetraodon</taxon>
    </lineage>
</organism>
<gene>
    <name evidence="2" type="ORF">GSTENG00010897001</name>
</gene>
<evidence type="ECO:0000313" key="2">
    <source>
        <dbReference type="EMBL" id="CAF94691.1"/>
    </source>
</evidence>
<sequence length="85" mass="9400">MRRHEASPRGPMASGGRFSPGRLRKNRWTGPPGLGVSLIRAQVTGCERCCGPGERERKRKRKQVLRAPGEPGSESERSWSCCLVP</sequence>
<dbReference type="KEGG" id="tng:GSTEN00010897G001"/>
<protein>
    <submittedName>
        <fullName evidence="2">(spotted green pufferfish) hypothetical protein</fullName>
    </submittedName>
</protein>